<keyword evidence="2" id="KW-1185">Reference proteome</keyword>
<name>A0A069CRZ9_WEIOS</name>
<dbReference type="AlphaFoldDB" id="A0A069CRZ9"/>
<dbReference type="Proteomes" id="UP000030643">
    <property type="component" value="Unassembled WGS sequence"/>
</dbReference>
<evidence type="ECO:0000313" key="1">
    <source>
        <dbReference type="EMBL" id="GAK30157.1"/>
    </source>
</evidence>
<dbReference type="OrthoDB" id="2224469at2"/>
<gene>
    <name evidence="1" type="ORF">WOSG25_012540</name>
</gene>
<dbReference type="RefSeq" id="WP_052348500.1">
    <property type="nucleotide sequence ID" value="NZ_DF820484.1"/>
</dbReference>
<accession>A0A069CRZ9</accession>
<evidence type="ECO:0000313" key="2">
    <source>
        <dbReference type="Proteomes" id="UP000030643"/>
    </source>
</evidence>
<dbReference type="STRING" id="1329250.WOSG25_012540"/>
<sequence length="129" mass="14711">MENYLPVRDSVGYINLKQAMNNVFLINLDEIAIRESNYENFSFELPGFGKNVRIGITATAKNQQFNAGSGGILSIMVENPSYPQDSIMPITPFYNLVEEDLREKVEYAFGKNSKELETALEIFKELYLQ</sequence>
<reference evidence="2" key="1">
    <citation type="journal article" date="2014" name="Genome Announc.">
        <title>Draft genome sequence of Weissella oryzae SG25T, isolated from fermented rice grains.</title>
        <authorList>
            <person name="Tanizawa Y."/>
            <person name="Fujisawa T."/>
            <person name="Mochizuki T."/>
            <person name="Kaminuma E."/>
            <person name="Suzuki Y."/>
            <person name="Nakamura Y."/>
            <person name="Tohno M."/>
        </authorList>
    </citation>
    <scope>NUCLEOTIDE SEQUENCE [LARGE SCALE GENOMIC DNA]</scope>
    <source>
        <strain evidence="2">DSM 25784 / JCM 18191 / LMG 30913 / SG25</strain>
    </source>
</reference>
<dbReference type="eggNOG" id="ENOG503499J">
    <property type="taxonomic scope" value="Bacteria"/>
</dbReference>
<proteinExistence type="predicted"/>
<organism evidence="1 2">
    <name type="scientific">Weissella oryzae (strain DSM 25784 / JCM 18191 / LMG 30913 / SG25)</name>
    <dbReference type="NCBI Taxonomy" id="1329250"/>
    <lineage>
        <taxon>Bacteria</taxon>
        <taxon>Bacillati</taxon>
        <taxon>Bacillota</taxon>
        <taxon>Bacilli</taxon>
        <taxon>Lactobacillales</taxon>
        <taxon>Lactobacillaceae</taxon>
        <taxon>Weissella</taxon>
    </lineage>
</organism>
<dbReference type="EMBL" id="DF820484">
    <property type="protein sequence ID" value="GAK30157.1"/>
    <property type="molecule type" value="Genomic_DNA"/>
</dbReference>
<protein>
    <submittedName>
        <fullName evidence="1">Uncharacterized protein</fullName>
    </submittedName>
</protein>